<dbReference type="AlphaFoldDB" id="A0A940DHI0"/>
<reference evidence="1" key="2">
    <citation type="journal article" date="2021" name="PeerJ">
        <title>Extensive microbial diversity within the chicken gut microbiome revealed by metagenomics and culture.</title>
        <authorList>
            <person name="Gilroy R."/>
            <person name="Ravi A."/>
            <person name="Getino M."/>
            <person name="Pursley I."/>
            <person name="Horton D.L."/>
            <person name="Alikhan N.F."/>
            <person name="Baker D."/>
            <person name="Gharbi K."/>
            <person name="Hall N."/>
            <person name="Watson M."/>
            <person name="Adriaenssens E.M."/>
            <person name="Foster-Nyarko E."/>
            <person name="Jarju S."/>
            <person name="Secka A."/>
            <person name="Antonio M."/>
            <person name="Oren A."/>
            <person name="Chaudhuri R.R."/>
            <person name="La Ragione R."/>
            <person name="Hildebrand F."/>
            <person name="Pallen M.J."/>
        </authorList>
    </citation>
    <scope>NUCLEOTIDE SEQUENCE</scope>
    <source>
        <strain evidence="1">517</strain>
    </source>
</reference>
<comment type="caution">
    <text evidence="1">The sequence shown here is derived from an EMBL/GenBank/DDBJ whole genome shotgun (WGS) entry which is preliminary data.</text>
</comment>
<dbReference type="EMBL" id="JADINF010000039">
    <property type="protein sequence ID" value="MBO8423698.1"/>
    <property type="molecule type" value="Genomic_DNA"/>
</dbReference>
<name>A0A940DHI0_9FIRM</name>
<dbReference type="Proteomes" id="UP000727857">
    <property type="component" value="Unassembled WGS sequence"/>
</dbReference>
<evidence type="ECO:0000313" key="2">
    <source>
        <dbReference type="Proteomes" id="UP000727857"/>
    </source>
</evidence>
<protein>
    <submittedName>
        <fullName evidence="1">Uncharacterized protein</fullName>
    </submittedName>
</protein>
<evidence type="ECO:0000313" key="1">
    <source>
        <dbReference type="EMBL" id="MBO8423698.1"/>
    </source>
</evidence>
<reference evidence="1" key="1">
    <citation type="submission" date="2020-10" db="EMBL/GenBank/DDBJ databases">
        <authorList>
            <person name="Gilroy R."/>
        </authorList>
    </citation>
    <scope>NUCLEOTIDE SEQUENCE</scope>
    <source>
        <strain evidence="1">517</strain>
    </source>
</reference>
<proteinExistence type="predicted"/>
<gene>
    <name evidence="1" type="ORF">IAB16_01555</name>
</gene>
<sequence length="70" mass="8327">MDYDEKSAFFDVIFKFIKQGISRAAEKYPSDFQLKADCRWLADVYDTLEEEFLSDEFFINFGFILYTAQV</sequence>
<organism evidence="1 2">
    <name type="scientific">Candidatus Stercoripulliclostridium pullicola</name>
    <dbReference type="NCBI Taxonomy" id="2840953"/>
    <lineage>
        <taxon>Bacteria</taxon>
        <taxon>Bacillati</taxon>
        <taxon>Bacillota</taxon>
        <taxon>Clostridia</taxon>
        <taxon>Eubacteriales</taxon>
        <taxon>Candidatus Stercoripulliclostridium</taxon>
    </lineage>
</organism>
<accession>A0A940DHI0</accession>